<organism evidence="1 2">
    <name type="scientific">Riccia fluitans</name>
    <dbReference type="NCBI Taxonomy" id="41844"/>
    <lineage>
        <taxon>Eukaryota</taxon>
        <taxon>Viridiplantae</taxon>
        <taxon>Streptophyta</taxon>
        <taxon>Embryophyta</taxon>
        <taxon>Marchantiophyta</taxon>
        <taxon>Marchantiopsida</taxon>
        <taxon>Marchantiidae</taxon>
        <taxon>Marchantiales</taxon>
        <taxon>Ricciaceae</taxon>
        <taxon>Riccia</taxon>
    </lineage>
</organism>
<reference evidence="1 2" key="1">
    <citation type="submission" date="2024-09" db="EMBL/GenBank/DDBJ databases">
        <title>Chromosome-scale assembly of Riccia fluitans.</title>
        <authorList>
            <person name="Paukszto L."/>
            <person name="Sawicki J."/>
            <person name="Karawczyk K."/>
            <person name="Piernik-Szablinska J."/>
            <person name="Szczecinska M."/>
            <person name="Mazdziarz M."/>
        </authorList>
    </citation>
    <scope>NUCLEOTIDE SEQUENCE [LARGE SCALE GENOMIC DNA]</scope>
    <source>
        <strain evidence="1">Rf_01</strain>
        <tissue evidence="1">Aerial parts of the thallus</tissue>
    </source>
</reference>
<dbReference type="Proteomes" id="UP001605036">
    <property type="component" value="Unassembled WGS sequence"/>
</dbReference>
<name>A0ABD1ZEV6_9MARC</name>
<gene>
    <name evidence="1" type="ORF">R1flu_017648</name>
</gene>
<dbReference type="AlphaFoldDB" id="A0ABD1ZEV6"/>
<keyword evidence="2" id="KW-1185">Reference proteome</keyword>
<comment type="caution">
    <text evidence="1">The sequence shown here is derived from an EMBL/GenBank/DDBJ whole genome shotgun (WGS) entry which is preliminary data.</text>
</comment>
<evidence type="ECO:0000313" key="1">
    <source>
        <dbReference type="EMBL" id="KAL2649520.1"/>
    </source>
</evidence>
<sequence>MLAEILLFRASTGEGLPTLAKSLPALANLRQQRRKLCHHWRRLANKGKLPSIGEWWPALVKASPAQAMVRQ</sequence>
<accession>A0ABD1ZEV6</accession>
<proteinExistence type="predicted"/>
<protein>
    <submittedName>
        <fullName evidence="1">Uncharacterized protein</fullName>
    </submittedName>
</protein>
<evidence type="ECO:0000313" key="2">
    <source>
        <dbReference type="Proteomes" id="UP001605036"/>
    </source>
</evidence>
<dbReference type="EMBL" id="JBHFFA010000001">
    <property type="protein sequence ID" value="KAL2649520.1"/>
    <property type="molecule type" value="Genomic_DNA"/>
</dbReference>